<sequence length="305" mass="31999">MSLEAVRRMVRLRGRAQLTVRAVLGAATALALTATAGCGGGAAPGSAATIGGSMILATTTSTQDSGLLDLLVPLFEAQTGVQVKVIAVGSGAALEMARKGDADAVLSHAPEAEQPLVARGDLVEGRLVMHNDFVLVGPKGDPARVRGAGSIEEAMRRIAASGGFVSRGDNSGTHAKELGLWAAAGIDPGRVPRREETGQGMGATLNIADQRRAYTLTDRATYLALRDRLSLEVVFEGGERLRNVYHVYVVNPEKHRGVKAAQARAWAEFLVAPETQRAIGEFGKDRYGEPLFVPDASRQPGAAGR</sequence>
<feature type="domain" description="PBP" evidence="2">
    <location>
        <begin position="48"/>
        <end position="274"/>
    </location>
</feature>
<keyword evidence="4" id="KW-1185">Reference proteome</keyword>
<accession>A0A2A9HF04</accession>
<evidence type="ECO:0000313" key="4">
    <source>
        <dbReference type="Proteomes" id="UP000223071"/>
    </source>
</evidence>
<keyword evidence="1" id="KW-0732">Signal</keyword>
<evidence type="ECO:0000256" key="1">
    <source>
        <dbReference type="SAM" id="SignalP"/>
    </source>
</evidence>
<organism evidence="3 4">
    <name type="scientific">Tepidiforma thermophila (strain KCTC 52669 / CGMCC 1.13589 / G233)</name>
    <dbReference type="NCBI Taxonomy" id="2761530"/>
    <lineage>
        <taxon>Bacteria</taxon>
        <taxon>Bacillati</taxon>
        <taxon>Chloroflexota</taxon>
        <taxon>Tepidiformia</taxon>
        <taxon>Tepidiformales</taxon>
        <taxon>Tepidiformaceae</taxon>
        <taxon>Tepidiforma</taxon>
    </lineage>
</organism>
<dbReference type="Proteomes" id="UP000223071">
    <property type="component" value="Unassembled WGS sequence"/>
</dbReference>
<dbReference type="InterPro" id="IPR024370">
    <property type="entry name" value="PBP_domain"/>
</dbReference>
<dbReference type="InterPro" id="IPR052738">
    <property type="entry name" value="ABC-Tungstate_binding"/>
</dbReference>
<evidence type="ECO:0000313" key="3">
    <source>
        <dbReference type="EMBL" id="PFG73595.1"/>
    </source>
</evidence>
<dbReference type="Pfam" id="PF12849">
    <property type="entry name" value="PBP_like_2"/>
    <property type="match status" value="1"/>
</dbReference>
<protein>
    <submittedName>
        <fullName evidence="3">Tungstate transport system substrate-binding protein</fullName>
    </submittedName>
</protein>
<dbReference type="SUPFAM" id="SSF53850">
    <property type="entry name" value="Periplasmic binding protein-like II"/>
    <property type="match status" value="1"/>
</dbReference>
<feature type="chain" id="PRO_5013332736" evidence="1">
    <location>
        <begin position="37"/>
        <end position="305"/>
    </location>
</feature>
<comment type="caution">
    <text evidence="3">The sequence shown here is derived from an EMBL/GenBank/DDBJ whole genome shotgun (WGS) entry which is preliminary data.</text>
</comment>
<dbReference type="PANTHER" id="PTHR37945:SF1">
    <property type="entry name" value="EXTRACELLULAR TUNGSTATE BINDING PROTEIN"/>
    <property type="match status" value="1"/>
</dbReference>
<feature type="signal peptide" evidence="1">
    <location>
        <begin position="1"/>
        <end position="36"/>
    </location>
</feature>
<proteinExistence type="predicted"/>
<reference evidence="3 4" key="1">
    <citation type="submission" date="2017-09" db="EMBL/GenBank/DDBJ databases">
        <title>Sequencing the genomes of two abundant thermophiles in Great Basin hot springs: Thermocrinis jamiesonii and novel Chloroflexi Thermoflexus hugenholtzii.</title>
        <authorList>
            <person name="Hedlund B."/>
        </authorList>
    </citation>
    <scope>NUCLEOTIDE SEQUENCE [LARGE SCALE GENOMIC DNA]</scope>
    <source>
        <strain evidence="3 4">G233</strain>
    </source>
</reference>
<evidence type="ECO:0000259" key="2">
    <source>
        <dbReference type="Pfam" id="PF12849"/>
    </source>
</evidence>
<dbReference type="Gene3D" id="3.40.190.10">
    <property type="entry name" value="Periplasmic binding protein-like II"/>
    <property type="match status" value="2"/>
</dbReference>
<dbReference type="RefSeq" id="WP_098503045.1">
    <property type="nucleotide sequence ID" value="NZ_PDJQ01000001.1"/>
</dbReference>
<gene>
    <name evidence="3" type="ORF">A9A59_0796</name>
</gene>
<dbReference type="PANTHER" id="PTHR37945">
    <property type="entry name" value="EXTRACELLULAR TUNGSTATE BINDING PROTEIN"/>
    <property type="match status" value="1"/>
</dbReference>
<dbReference type="EMBL" id="PDJQ01000001">
    <property type="protein sequence ID" value="PFG73595.1"/>
    <property type="molecule type" value="Genomic_DNA"/>
</dbReference>
<name>A0A2A9HF04_TEPT2</name>
<dbReference type="AlphaFoldDB" id="A0A2A9HF04"/>